<gene>
    <name evidence="3" type="ORF">Abor_017_059</name>
    <name evidence="2" type="ORF">AcetOrient_orf00818</name>
</gene>
<keyword evidence="2" id="KW-0282">Flagellum</keyword>
<keyword evidence="2" id="KW-0966">Cell projection</keyword>
<dbReference type="RefSeq" id="WP_126621103.1">
    <property type="nucleotide sequence ID" value="NZ_BAMX01000017.1"/>
</dbReference>
<name>A0A2Z5ZET6_9PROT</name>
<feature type="region of interest" description="Disordered" evidence="1">
    <location>
        <begin position="1"/>
        <end position="150"/>
    </location>
</feature>
<feature type="compositionally biased region" description="Polar residues" evidence="1">
    <location>
        <begin position="78"/>
        <end position="110"/>
    </location>
</feature>
<dbReference type="AlphaFoldDB" id="A0A2Z5ZET6"/>
<feature type="region of interest" description="Disordered" evidence="1">
    <location>
        <begin position="587"/>
        <end position="613"/>
    </location>
</feature>
<accession>A0A0D6NKS6</accession>
<dbReference type="EMBL" id="AP018515">
    <property type="protein sequence ID" value="BBC78916.1"/>
    <property type="molecule type" value="Genomic_DNA"/>
</dbReference>
<dbReference type="KEGG" id="aot:AcetOri_orf00818"/>
<evidence type="ECO:0000313" key="4">
    <source>
        <dbReference type="Proteomes" id="UP000032670"/>
    </source>
</evidence>
<feature type="compositionally biased region" description="Basic and acidic residues" evidence="1">
    <location>
        <begin position="128"/>
        <end position="138"/>
    </location>
</feature>
<keyword evidence="4" id="KW-1185">Reference proteome</keyword>
<organism evidence="2 5">
    <name type="scientific">Acetobacter orientalis</name>
    <dbReference type="NCBI Taxonomy" id="146474"/>
    <lineage>
        <taxon>Bacteria</taxon>
        <taxon>Pseudomonadati</taxon>
        <taxon>Pseudomonadota</taxon>
        <taxon>Alphaproteobacteria</taxon>
        <taxon>Acetobacterales</taxon>
        <taxon>Acetobacteraceae</taxon>
        <taxon>Acetobacter</taxon>
    </lineage>
</organism>
<evidence type="ECO:0000313" key="5">
    <source>
        <dbReference type="Proteomes" id="UP000270034"/>
    </source>
</evidence>
<evidence type="ECO:0000313" key="2">
    <source>
        <dbReference type="EMBL" id="BBC78916.1"/>
    </source>
</evidence>
<dbReference type="STRING" id="1231341.Abor_017_059"/>
<feature type="compositionally biased region" description="Basic and acidic residues" evidence="1">
    <location>
        <begin position="68"/>
        <end position="77"/>
    </location>
</feature>
<reference evidence="2 5" key="2">
    <citation type="submission" date="2018-02" db="EMBL/GenBank/DDBJ databases">
        <title>Acetobacter orientalis genome.</title>
        <authorList>
            <person name="Nakashima N."/>
            <person name="Tamura T."/>
        </authorList>
    </citation>
    <scope>NUCLEOTIDE SEQUENCE [LARGE SCALE GENOMIC DNA]</scope>
    <source>
        <strain evidence="2 5">FAN1</strain>
    </source>
</reference>
<proteinExistence type="predicted"/>
<feature type="compositionally biased region" description="Polar residues" evidence="1">
    <location>
        <begin position="28"/>
        <end position="44"/>
    </location>
</feature>
<sequence length="613" mass="61582">MKLRTEAGNTASGTASVSSSLISSLSSPNGTQKTNGVSGGTSFRKTLEKLAKQKQALKQETSETNETAQEKTDDTDKTASQTGEVPQTAQGDEPSAQTNSAQGQEAQSVQAEDLAHTAQPKSVAVQKTEPDTTAKVKNQENSSSAQDADVAGTESAVGVSAASLDAVLAMLLGQMEGQQQAQTVSAAATGEPSTTGVAVSGATASADIGGKAAVSAAIGQGASAAMAVGGTKGEGAAKDNTVLAAFSNALAAEDKSTQSPIDTTALTEPGVQTQAAESTVKNAAVQVLKGTAVIPVTVDGARVQFSRAAQEQDSQQSNATVPVASATAEVSSITLNLQHFEAGQNTPTLGQGGTSQGSTEAALAAGTAALEHAQAHLGQNAGQMGEQSEDTPQNGMAQENAQNILAVTAQAVVGQFSSLLEAHTEQVDNAEQQQATNTLQAGSAGAAVKAAITQPSGSNDSLAMTVTMADSTPVTVRFGNSAGITTSIVLESGNADVLKHLSNNKHDLIQALGAAGLDTSTMKIDVVAPTQSADNSGNQNLENSSQNTAFGGNNAGGMFGGMAEHGGGQNGNGQTWQTGSVFAAHDVKETDTTESGTQRSRSNRDGRVVNITA</sequence>
<protein>
    <submittedName>
        <fullName evidence="2">Flagellar hook-length control protein FliK</fullName>
    </submittedName>
</protein>
<accession>A0A2Z5ZET6</accession>
<evidence type="ECO:0000313" key="3">
    <source>
        <dbReference type="EMBL" id="GAN66203.1"/>
    </source>
</evidence>
<dbReference type="EMBL" id="BAMX01000017">
    <property type="protein sequence ID" value="GAN66203.1"/>
    <property type="molecule type" value="Genomic_DNA"/>
</dbReference>
<feature type="compositionally biased region" description="Low complexity" evidence="1">
    <location>
        <begin position="16"/>
        <end position="27"/>
    </location>
</feature>
<dbReference type="Proteomes" id="UP000270034">
    <property type="component" value="Chromosome"/>
</dbReference>
<keyword evidence="2" id="KW-0969">Cilium</keyword>
<evidence type="ECO:0000256" key="1">
    <source>
        <dbReference type="SAM" id="MobiDB-lite"/>
    </source>
</evidence>
<dbReference type="Proteomes" id="UP000032670">
    <property type="component" value="Unassembled WGS sequence"/>
</dbReference>
<reference evidence="3 4" key="1">
    <citation type="submission" date="2012-11" db="EMBL/GenBank/DDBJ databases">
        <title>Whole genome sequence of Acetobacter orientalis 21F-2.</title>
        <authorList>
            <person name="Azuma Y."/>
            <person name="Higashiura N."/>
            <person name="Hirakawa H."/>
            <person name="Matsushita K."/>
        </authorList>
    </citation>
    <scope>NUCLEOTIDE SEQUENCE [LARGE SCALE GENOMIC DNA]</scope>
    <source>
        <strain evidence="3 4">21F-2</strain>
    </source>
</reference>
<dbReference type="GeneID" id="76204350"/>